<dbReference type="PROSITE" id="PS00583">
    <property type="entry name" value="PFKB_KINASES_1"/>
    <property type="match status" value="1"/>
</dbReference>
<dbReference type="RefSeq" id="WP_126980247.1">
    <property type="nucleotide sequence ID" value="NZ_PQSP01000005.1"/>
</dbReference>
<gene>
    <name evidence="4" type="primary">adoK</name>
    <name evidence="4" type="ORF">CUZ56_02062</name>
</gene>
<keyword evidence="2 4" id="KW-0418">Kinase</keyword>
<name>A0A433SCC1_9BURK</name>
<evidence type="ECO:0000313" key="4">
    <source>
        <dbReference type="EMBL" id="RUS66336.1"/>
    </source>
</evidence>
<evidence type="ECO:0000256" key="2">
    <source>
        <dbReference type="ARBA" id="ARBA00022777"/>
    </source>
</evidence>
<dbReference type="Gene3D" id="3.40.1190.20">
    <property type="match status" value="1"/>
</dbReference>
<dbReference type="AlphaFoldDB" id="A0A433SCC1"/>
<dbReference type="GO" id="GO:0004001">
    <property type="term" value="F:adenosine kinase activity"/>
    <property type="evidence" value="ECO:0007669"/>
    <property type="project" value="UniProtKB-EC"/>
</dbReference>
<reference evidence="4 5" key="1">
    <citation type="submission" date="2018-01" db="EMBL/GenBank/DDBJ databases">
        <title>Saezia sanguinis gen. nov., sp. nov., in the order Burkholderiales isolated from human blood.</title>
        <authorList>
            <person name="Medina-Pascual M.J."/>
            <person name="Valdezate S."/>
            <person name="Monzon S."/>
            <person name="Cuesta I."/>
            <person name="Carrasco G."/>
            <person name="Villalon P."/>
            <person name="Saez-Nieto J.A."/>
        </authorList>
    </citation>
    <scope>NUCLEOTIDE SEQUENCE [LARGE SCALE GENOMIC DNA]</scope>
    <source>
        <strain evidence="4 5">CNM695-12</strain>
    </source>
</reference>
<dbReference type="InterPro" id="IPR002173">
    <property type="entry name" value="Carboh/pur_kinase_PfkB_CS"/>
</dbReference>
<protein>
    <submittedName>
        <fullName evidence="4">Adenosine kinase</fullName>
        <ecNumber evidence="4">2.7.1.20</ecNumber>
    </submittedName>
</protein>
<proteinExistence type="predicted"/>
<dbReference type="CDD" id="cd01942">
    <property type="entry name" value="ribokinase_group_A"/>
    <property type="match status" value="1"/>
</dbReference>
<dbReference type="Pfam" id="PF00294">
    <property type="entry name" value="PfkB"/>
    <property type="match status" value="1"/>
</dbReference>
<evidence type="ECO:0000313" key="5">
    <source>
        <dbReference type="Proteomes" id="UP000286947"/>
    </source>
</evidence>
<dbReference type="SUPFAM" id="SSF53613">
    <property type="entry name" value="Ribokinase-like"/>
    <property type="match status" value="1"/>
</dbReference>
<keyword evidence="1 4" id="KW-0808">Transferase</keyword>
<dbReference type="EC" id="2.7.1.20" evidence="4"/>
<dbReference type="Proteomes" id="UP000286947">
    <property type="component" value="Unassembled WGS sequence"/>
</dbReference>
<sequence length="305" mass="33072">MSALICGSLAFDTITHYGGRFADTLLSDQPTLFNTSLQMDTLHREYGGCAGNIAYSLRALGGEPIVLALVGSDGKDYLHHLQSLGIDTAYIAALSNTHTAQCIVMIDGDGRQISAFYPGVMRQAHRFPIPQLPHIKIGILAPNECQAMLLHAQQMKQAHIPFIFDPGQSLPQFETDALNDIMSQADWIAVNQFEGQLLCEKTSLSLAEISEQLCGALFVTLGAQGSDVWQHGQKTHISPFRPERLADPTGCGDAYRSALLYGLERHWPATHCARLGNQLGAIKAASPGAQNHQISADLPRQFAPA</sequence>
<keyword evidence="5" id="KW-1185">Reference proteome</keyword>
<dbReference type="EMBL" id="PQSP01000005">
    <property type="protein sequence ID" value="RUS66336.1"/>
    <property type="molecule type" value="Genomic_DNA"/>
</dbReference>
<feature type="domain" description="Carbohydrate kinase PfkB" evidence="3">
    <location>
        <begin position="34"/>
        <end position="291"/>
    </location>
</feature>
<comment type="caution">
    <text evidence="4">The sequence shown here is derived from an EMBL/GenBank/DDBJ whole genome shotgun (WGS) entry which is preliminary data.</text>
</comment>
<dbReference type="InterPro" id="IPR029056">
    <property type="entry name" value="Ribokinase-like"/>
</dbReference>
<accession>A0A433SCC1</accession>
<dbReference type="PANTHER" id="PTHR10584">
    <property type="entry name" value="SUGAR KINASE"/>
    <property type="match status" value="1"/>
</dbReference>
<dbReference type="OrthoDB" id="9779730at2"/>
<dbReference type="InterPro" id="IPR011611">
    <property type="entry name" value="PfkB_dom"/>
</dbReference>
<organism evidence="4 5">
    <name type="scientific">Saezia sanguinis</name>
    <dbReference type="NCBI Taxonomy" id="1965230"/>
    <lineage>
        <taxon>Bacteria</taxon>
        <taxon>Pseudomonadati</taxon>
        <taxon>Pseudomonadota</taxon>
        <taxon>Betaproteobacteria</taxon>
        <taxon>Burkholderiales</taxon>
        <taxon>Saeziaceae</taxon>
        <taxon>Saezia</taxon>
    </lineage>
</organism>
<evidence type="ECO:0000259" key="3">
    <source>
        <dbReference type="Pfam" id="PF00294"/>
    </source>
</evidence>
<evidence type="ECO:0000256" key="1">
    <source>
        <dbReference type="ARBA" id="ARBA00022679"/>
    </source>
</evidence>
<dbReference type="PANTHER" id="PTHR10584:SF166">
    <property type="entry name" value="RIBOKINASE"/>
    <property type="match status" value="1"/>
</dbReference>